<evidence type="ECO:0000313" key="2">
    <source>
        <dbReference type="Proteomes" id="UP000319927"/>
    </source>
</evidence>
<gene>
    <name evidence="1" type="ORF">FHX75_111729</name>
</gene>
<organism evidence="1 2">
    <name type="scientific">Micromonospora palomenae</name>
    <dbReference type="NCBI Taxonomy" id="1461247"/>
    <lineage>
        <taxon>Bacteria</taxon>
        <taxon>Bacillati</taxon>
        <taxon>Actinomycetota</taxon>
        <taxon>Actinomycetes</taxon>
        <taxon>Micromonosporales</taxon>
        <taxon>Micromonosporaceae</taxon>
        <taxon>Micromonospora</taxon>
    </lineage>
</organism>
<protein>
    <submittedName>
        <fullName evidence="1">Uncharacterized protein</fullName>
    </submittedName>
</protein>
<dbReference type="Proteomes" id="UP000319927">
    <property type="component" value="Unassembled WGS sequence"/>
</dbReference>
<accession>A0A561WXH4</accession>
<sequence length="36" mass="3832">MLADPTPLTATVSPALTALHRRIAERMVPTSTSAVR</sequence>
<reference evidence="1 2" key="1">
    <citation type="submission" date="2019-06" db="EMBL/GenBank/DDBJ databases">
        <title>Sequencing the genomes of 1000 actinobacteria strains.</title>
        <authorList>
            <person name="Klenk H.-P."/>
        </authorList>
    </citation>
    <scope>NUCLEOTIDE SEQUENCE [LARGE SCALE GENOMIC DNA]</scope>
    <source>
        <strain evidence="1 2">DSM 102131</strain>
    </source>
</reference>
<dbReference type="EMBL" id="VIXA01000001">
    <property type="protein sequence ID" value="TWG28577.1"/>
    <property type="molecule type" value="Genomic_DNA"/>
</dbReference>
<comment type="caution">
    <text evidence="1">The sequence shown here is derived from an EMBL/GenBank/DDBJ whole genome shotgun (WGS) entry which is preliminary data.</text>
</comment>
<dbReference type="AlphaFoldDB" id="A0A561WXH4"/>
<name>A0A561WXH4_9ACTN</name>
<evidence type="ECO:0000313" key="1">
    <source>
        <dbReference type="EMBL" id="TWG28577.1"/>
    </source>
</evidence>
<keyword evidence="2" id="KW-1185">Reference proteome</keyword>
<proteinExistence type="predicted"/>